<reference evidence="2 3" key="1">
    <citation type="submission" date="2014-03" db="EMBL/GenBank/DDBJ databases">
        <authorList>
            <person name="Sibley D."/>
            <person name="Venepally P."/>
            <person name="Karamycheva S."/>
            <person name="Hadjithomas M."/>
            <person name="Khan A."/>
            <person name="Brunk B."/>
            <person name="Roos D."/>
            <person name="Caler E."/>
            <person name="Lorenzi H."/>
        </authorList>
    </citation>
    <scope>NUCLEOTIDE SEQUENCE [LARGE SCALE GENOMIC DNA]</scope>
    <source>
        <strain evidence="3">p89</strain>
    </source>
</reference>
<sequence length="208" mass="23362">MDAGVFCLFLPSAAVARFAKDGGDEIRRESLLQAYSLQCFFKSRVQAECCVRFGCGRSKTVSDTEMAKPNDLAGLEKALNKNDKIDLARTDTFVERAEELMNKQLPEKHEHNQETEKMVAFDRRNSSSMLDASKLSPVFFPRFSRASPFSKETVGERAKTVRGRRNSQAEIGAKRPSEERICSLSNDALQVQAYSKITSFAKKDQKGF</sequence>
<dbReference type="AlphaFoldDB" id="A0A086K272"/>
<dbReference type="VEuPathDB" id="ToxoDB:TGP89_219690"/>
<dbReference type="Proteomes" id="UP000028828">
    <property type="component" value="Unassembled WGS sequence"/>
</dbReference>
<dbReference type="OrthoDB" id="332270at2759"/>
<name>A0A086K272_TOXGO</name>
<evidence type="ECO:0000256" key="1">
    <source>
        <dbReference type="SAM" id="MobiDB-lite"/>
    </source>
</evidence>
<protein>
    <submittedName>
        <fullName evidence="2">Uncharacterized protein</fullName>
    </submittedName>
</protein>
<evidence type="ECO:0000313" key="3">
    <source>
        <dbReference type="Proteomes" id="UP000028828"/>
    </source>
</evidence>
<organism evidence="2 3">
    <name type="scientific">Toxoplasma gondii p89</name>
    <dbReference type="NCBI Taxonomy" id="943119"/>
    <lineage>
        <taxon>Eukaryota</taxon>
        <taxon>Sar</taxon>
        <taxon>Alveolata</taxon>
        <taxon>Apicomplexa</taxon>
        <taxon>Conoidasida</taxon>
        <taxon>Coccidia</taxon>
        <taxon>Eucoccidiorida</taxon>
        <taxon>Eimeriorina</taxon>
        <taxon>Sarcocystidae</taxon>
        <taxon>Toxoplasma</taxon>
    </lineage>
</organism>
<evidence type="ECO:0000313" key="2">
    <source>
        <dbReference type="EMBL" id="KFG38490.1"/>
    </source>
</evidence>
<dbReference type="EMBL" id="AEYI02001349">
    <property type="protein sequence ID" value="KFG38490.1"/>
    <property type="molecule type" value="Genomic_DNA"/>
</dbReference>
<feature type="region of interest" description="Disordered" evidence="1">
    <location>
        <begin position="154"/>
        <end position="177"/>
    </location>
</feature>
<comment type="caution">
    <text evidence="2">The sequence shown here is derived from an EMBL/GenBank/DDBJ whole genome shotgun (WGS) entry which is preliminary data.</text>
</comment>
<proteinExistence type="predicted"/>
<gene>
    <name evidence="2" type="ORF">TGP89_219690</name>
</gene>
<accession>A0A086K272</accession>